<keyword evidence="3" id="KW-0809">Transit peptide</keyword>
<name>A0A7N0TTA5_KALFE</name>
<dbReference type="Pfam" id="PF02536">
    <property type="entry name" value="mTERF"/>
    <property type="match status" value="2"/>
</dbReference>
<dbReference type="SMART" id="SM00733">
    <property type="entry name" value="Mterf"/>
    <property type="match status" value="3"/>
</dbReference>
<keyword evidence="2" id="KW-0804">Transcription</keyword>
<accession>A0A7N0TTA5</accession>
<comment type="similarity">
    <text evidence="1">Belongs to the mTERF family.</text>
</comment>
<evidence type="ECO:0000313" key="4">
    <source>
        <dbReference type="EnsemblPlants" id="Kaladp0045s0294.1.v1.1.CDS.1"/>
    </source>
</evidence>
<dbReference type="GO" id="GO:0006353">
    <property type="term" value="P:DNA-templated transcription termination"/>
    <property type="evidence" value="ECO:0007669"/>
    <property type="project" value="UniProtKB-KW"/>
</dbReference>
<reference evidence="4" key="1">
    <citation type="submission" date="2021-01" db="UniProtKB">
        <authorList>
            <consortium name="EnsemblPlants"/>
        </authorList>
    </citation>
    <scope>IDENTIFICATION</scope>
</reference>
<evidence type="ECO:0000256" key="1">
    <source>
        <dbReference type="ARBA" id="ARBA00007692"/>
    </source>
</evidence>
<dbReference type="EnsemblPlants" id="Kaladp0045s0294.1.v1.1">
    <property type="protein sequence ID" value="Kaladp0045s0294.1.v1.1.CDS.1"/>
    <property type="gene ID" value="Kaladp0045s0294.v1.1"/>
</dbReference>
<dbReference type="Gramene" id="Kaladp0045s0294.1.v1.1">
    <property type="protein sequence ID" value="Kaladp0045s0294.1.v1.1.CDS.1"/>
    <property type="gene ID" value="Kaladp0045s0294.v1.1"/>
</dbReference>
<dbReference type="AlphaFoldDB" id="A0A7N0TTA5"/>
<keyword evidence="5" id="KW-1185">Reference proteome</keyword>
<dbReference type="GO" id="GO:0003676">
    <property type="term" value="F:nucleic acid binding"/>
    <property type="evidence" value="ECO:0007669"/>
    <property type="project" value="InterPro"/>
</dbReference>
<dbReference type="InterPro" id="IPR038538">
    <property type="entry name" value="MTERF_sf"/>
</dbReference>
<dbReference type="OMA" id="RVSNYVH"/>
<dbReference type="PANTHER" id="PTHR13068:SF236">
    <property type="entry name" value="OS02G0749800 PROTEIN"/>
    <property type="match status" value="1"/>
</dbReference>
<organism evidence="4 5">
    <name type="scientific">Kalanchoe fedtschenkoi</name>
    <name type="common">Lavender scallops</name>
    <name type="synonym">South American air plant</name>
    <dbReference type="NCBI Taxonomy" id="63787"/>
    <lineage>
        <taxon>Eukaryota</taxon>
        <taxon>Viridiplantae</taxon>
        <taxon>Streptophyta</taxon>
        <taxon>Embryophyta</taxon>
        <taxon>Tracheophyta</taxon>
        <taxon>Spermatophyta</taxon>
        <taxon>Magnoliopsida</taxon>
        <taxon>eudicotyledons</taxon>
        <taxon>Gunneridae</taxon>
        <taxon>Pentapetalae</taxon>
        <taxon>Saxifragales</taxon>
        <taxon>Crassulaceae</taxon>
        <taxon>Kalanchoe</taxon>
    </lineage>
</organism>
<dbReference type="Gene3D" id="1.25.70.10">
    <property type="entry name" value="Transcription termination factor 3, mitochondrial"/>
    <property type="match status" value="1"/>
</dbReference>
<dbReference type="PANTHER" id="PTHR13068">
    <property type="entry name" value="CGI-12 PROTEIN-RELATED"/>
    <property type="match status" value="1"/>
</dbReference>
<keyword evidence="2" id="KW-0805">Transcription regulation</keyword>
<evidence type="ECO:0000256" key="3">
    <source>
        <dbReference type="ARBA" id="ARBA00022946"/>
    </source>
</evidence>
<sequence length="392" mass="45065">MLRFTCKKFLLPNRILRHTLKNLASCSSTLIREAPTPDSTATQEPKDENFTVSYLMESCGLGPEAAKCIHLGFSGKPEAQRFADRWKYVIKLFRHFGFHDYHIARLVLKQLQLFSSAPDKELKPKIELLVSLGAHPTTVAEILLNFPCGHLQDHFLPLVDFLVKMHSNGEELVETVMSFCRTLSFDPQAFLANVAVLREVGMPDNIVLYFMRKEHHILDENSILFKKIVDEVKIMRIDPQSCDFVDGMLAISAISTETYKQKSRFFKKWGWSDAELLKVLIEHPKFLDVTEKKIDEVMDCFVNTLGFKPLCVVQCPLAFTCSRKKLISRFCVAKFLWAKGVINVDSYKMSSFLETSEHLFLKRFVTKHKENVPELFDLYSLCKEDGKPFYAS</sequence>
<evidence type="ECO:0000313" key="5">
    <source>
        <dbReference type="Proteomes" id="UP000594263"/>
    </source>
</evidence>
<proteinExistence type="inferred from homology"/>
<dbReference type="InterPro" id="IPR003690">
    <property type="entry name" value="MTERF"/>
</dbReference>
<evidence type="ECO:0000256" key="2">
    <source>
        <dbReference type="ARBA" id="ARBA00022472"/>
    </source>
</evidence>
<dbReference type="Proteomes" id="UP000594263">
    <property type="component" value="Unplaced"/>
</dbReference>
<protein>
    <submittedName>
        <fullName evidence="4">Uncharacterized protein</fullName>
    </submittedName>
</protein>
<keyword evidence="2" id="KW-0806">Transcription termination</keyword>